<dbReference type="NCBIfam" id="NF004359">
    <property type="entry name" value="PRK05738.1-3"/>
    <property type="match status" value="1"/>
</dbReference>
<evidence type="ECO:0000256" key="4">
    <source>
        <dbReference type="HAMAP-Rule" id="MF_01369"/>
    </source>
</evidence>
<protein>
    <recommendedName>
        <fullName evidence="4">Large ribosomal subunit protein uL23</fullName>
    </recommendedName>
</protein>
<comment type="similarity">
    <text evidence="1 4">Belongs to the universal ribosomal protein uL23 family.</text>
</comment>
<evidence type="ECO:0000313" key="5">
    <source>
        <dbReference type="EMBL" id="MDM8157496.1"/>
    </source>
</evidence>
<keyword evidence="4" id="KW-0694">RNA-binding</keyword>
<name>A0ABT7UCZ4_9FIRM</name>
<keyword evidence="3 4" id="KW-0687">Ribonucleoprotein</keyword>
<dbReference type="InterPro" id="IPR013025">
    <property type="entry name" value="Ribosomal_uL23-like"/>
</dbReference>
<dbReference type="InterPro" id="IPR012677">
    <property type="entry name" value="Nucleotide-bd_a/b_plait_sf"/>
</dbReference>
<comment type="function">
    <text evidence="4">One of the early assembly proteins it binds 23S rRNA. One of the proteins that surrounds the polypeptide exit tunnel on the outside of the ribosome. Forms the main docking site for trigger factor binding to the ribosome.</text>
</comment>
<evidence type="ECO:0000256" key="2">
    <source>
        <dbReference type="ARBA" id="ARBA00022980"/>
    </source>
</evidence>
<dbReference type="GO" id="GO:0005840">
    <property type="term" value="C:ribosome"/>
    <property type="evidence" value="ECO:0007669"/>
    <property type="project" value="UniProtKB-KW"/>
</dbReference>
<dbReference type="Gene3D" id="3.30.70.330">
    <property type="match status" value="1"/>
</dbReference>
<proteinExistence type="inferred from homology"/>
<reference evidence="5" key="2">
    <citation type="submission" date="2023-06" db="EMBL/GenBank/DDBJ databases">
        <authorList>
            <person name="Zeman M."/>
            <person name="Kubasova T."/>
            <person name="Jahodarova E."/>
            <person name="Nykrynova M."/>
            <person name="Rychlik I."/>
        </authorList>
    </citation>
    <scope>NUCLEOTIDE SEQUENCE</scope>
    <source>
        <strain evidence="5">ET39</strain>
    </source>
</reference>
<dbReference type="PANTHER" id="PTHR11620">
    <property type="entry name" value="60S RIBOSOMAL PROTEIN L23A"/>
    <property type="match status" value="1"/>
</dbReference>
<dbReference type="RefSeq" id="WP_289607941.1">
    <property type="nucleotide sequence ID" value="NZ_JAUDCG010000030.1"/>
</dbReference>
<keyword evidence="4" id="KW-0699">rRNA-binding</keyword>
<dbReference type="Pfam" id="PF00276">
    <property type="entry name" value="Ribosomal_L23"/>
    <property type="match status" value="1"/>
</dbReference>
<dbReference type="NCBIfam" id="NF004363">
    <property type="entry name" value="PRK05738.2-4"/>
    <property type="match status" value="1"/>
</dbReference>
<gene>
    <name evidence="4 5" type="primary">rplW</name>
    <name evidence="5" type="ORF">QUV96_07585</name>
</gene>
<evidence type="ECO:0000256" key="1">
    <source>
        <dbReference type="ARBA" id="ARBA00006700"/>
    </source>
</evidence>
<comment type="subunit">
    <text evidence="4">Part of the 50S ribosomal subunit. Contacts protein L29, and trigger factor when it is bound to the ribosome.</text>
</comment>
<dbReference type="HAMAP" id="MF_01369_B">
    <property type="entry name" value="Ribosomal_uL23_B"/>
    <property type="match status" value="1"/>
</dbReference>
<evidence type="ECO:0000256" key="3">
    <source>
        <dbReference type="ARBA" id="ARBA00023274"/>
    </source>
</evidence>
<dbReference type="EMBL" id="JAUDCG010000030">
    <property type="protein sequence ID" value="MDM8157496.1"/>
    <property type="molecule type" value="Genomic_DNA"/>
</dbReference>
<keyword evidence="2 4" id="KW-0689">Ribosomal protein</keyword>
<reference evidence="5" key="1">
    <citation type="submission" date="2023-06" db="EMBL/GenBank/DDBJ databases">
        <title>Identification and characterization of horizontal gene transfer across gut microbiota members of farm animals based on homology search.</title>
        <authorList>
            <person name="Schwarzerova J."/>
            <person name="Nykrynova M."/>
            <person name="Jureckova K."/>
            <person name="Cejkova D."/>
            <person name="Rychlik I."/>
        </authorList>
    </citation>
    <scope>NUCLEOTIDE SEQUENCE</scope>
    <source>
        <strain evidence="5">ET39</strain>
    </source>
</reference>
<keyword evidence="6" id="KW-1185">Reference proteome</keyword>
<dbReference type="SUPFAM" id="SSF54189">
    <property type="entry name" value="Ribosomal proteins S24e, L23 and L15e"/>
    <property type="match status" value="1"/>
</dbReference>
<organism evidence="5 6">
    <name type="scientific">Amedibacillus dolichus</name>
    <dbReference type="NCBI Taxonomy" id="31971"/>
    <lineage>
        <taxon>Bacteria</taxon>
        <taxon>Bacillati</taxon>
        <taxon>Bacillota</taxon>
        <taxon>Erysipelotrichia</taxon>
        <taxon>Erysipelotrichales</taxon>
        <taxon>Erysipelotrichaceae</taxon>
        <taxon>Amedibacillus</taxon>
    </lineage>
</organism>
<accession>A0ABT7UCZ4</accession>
<dbReference type="InterPro" id="IPR012678">
    <property type="entry name" value="Ribosomal_uL23/eL15/eS24_sf"/>
</dbReference>
<dbReference type="Proteomes" id="UP001529340">
    <property type="component" value="Unassembled WGS sequence"/>
</dbReference>
<sequence length="99" mass="11241">MNNYRDIIIRPIITEKTMRYMDADNKVTFEVAKGTNKVQIAQAVESIFGVDVEKVNVINVKPKTKRVGRYVGKTKAVRKAIVKIKEGQQIDLFGENSEN</sequence>
<evidence type="ECO:0000313" key="6">
    <source>
        <dbReference type="Proteomes" id="UP001529340"/>
    </source>
</evidence>
<comment type="caution">
    <text evidence="5">The sequence shown here is derived from an EMBL/GenBank/DDBJ whole genome shotgun (WGS) entry which is preliminary data.</text>
</comment>